<dbReference type="AlphaFoldDB" id="A0A9W8QLV5"/>
<dbReference type="EMBL" id="JAJHUN010000001">
    <property type="protein sequence ID" value="KAJ4163755.1"/>
    <property type="molecule type" value="Genomic_DNA"/>
</dbReference>
<dbReference type="RefSeq" id="XP_056058670.1">
    <property type="nucleotide sequence ID" value="XM_056203186.1"/>
</dbReference>
<dbReference type="KEGG" id="amus:LMH87_005463"/>
<organism evidence="1 2">
    <name type="scientific">Akanthomyces muscarius</name>
    <name type="common">Entomopathogenic fungus</name>
    <name type="synonym">Lecanicillium muscarium</name>
    <dbReference type="NCBI Taxonomy" id="2231603"/>
    <lineage>
        <taxon>Eukaryota</taxon>
        <taxon>Fungi</taxon>
        <taxon>Dikarya</taxon>
        <taxon>Ascomycota</taxon>
        <taxon>Pezizomycotina</taxon>
        <taxon>Sordariomycetes</taxon>
        <taxon>Hypocreomycetidae</taxon>
        <taxon>Hypocreales</taxon>
        <taxon>Cordycipitaceae</taxon>
        <taxon>Akanthomyces</taxon>
    </lineage>
</organism>
<proteinExistence type="predicted"/>
<comment type="caution">
    <text evidence="1">The sequence shown here is derived from an EMBL/GenBank/DDBJ whole genome shotgun (WGS) entry which is preliminary data.</text>
</comment>
<reference evidence="1" key="1">
    <citation type="journal article" date="2023" name="Access Microbiol">
        <title>De-novo genome assembly for Akanthomyces muscarius, a biocontrol agent of insect agricultural pests.</title>
        <authorList>
            <person name="Erdos Z."/>
            <person name="Studholme D.J."/>
            <person name="Raymond B."/>
            <person name="Sharma M."/>
        </authorList>
    </citation>
    <scope>NUCLEOTIDE SEQUENCE</scope>
    <source>
        <strain evidence="1">Ve6</strain>
    </source>
</reference>
<dbReference type="Proteomes" id="UP001144673">
    <property type="component" value="Chromosome 1"/>
</dbReference>
<keyword evidence="2" id="KW-1185">Reference proteome</keyword>
<evidence type="ECO:0000313" key="2">
    <source>
        <dbReference type="Proteomes" id="UP001144673"/>
    </source>
</evidence>
<gene>
    <name evidence="1" type="ORF">LMH87_005463</name>
</gene>
<sequence>MNNISAAVNFNLLQSTQQSTRIQTQHIIYGSARNPFKMPKHSPRSQKKSVEDAEVLIMSAPHTAPGRKIQVSAKTAKVFAKLFDKARQRRVLGWESFKMAMGELGFCVTPEKASRSIFKQPASLGRRGGKSVIVRRPNGGRWDSRGTTRLGGKLAGVFGWNKNTFETASLSTATD</sequence>
<name>A0A9W8QLV5_AKAMU</name>
<accession>A0A9W8QLV5</accession>
<evidence type="ECO:0000313" key="1">
    <source>
        <dbReference type="EMBL" id="KAJ4163755.1"/>
    </source>
</evidence>
<dbReference type="GeneID" id="80892622"/>
<protein>
    <submittedName>
        <fullName evidence="1">Uncharacterized protein</fullName>
    </submittedName>
</protein>